<keyword evidence="2" id="KW-1185">Reference proteome</keyword>
<evidence type="ECO:0000313" key="1">
    <source>
        <dbReference type="EMBL" id="CAK0885209.1"/>
    </source>
</evidence>
<comment type="caution">
    <text evidence="1">The sequence shown here is derived from an EMBL/GenBank/DDBJ whole genome shotgun (WGS) entry which is preliminary data.</text>
</comment>
<name>A0ABN9WFK9_9DINO</name>
<protein>
    <submittedName>
        <fullName evidence="1">Uncharacterized protein</fullName>
    </submittedName>
</protein>
<accession>A0ABN9WFK9</accession>
<reference evidence="1" key="1">
    <citation type="submission" date="2023-10" db="EMBL/GenBank/DDBJ databases">
        <authorList>
            <person name="Chen Y."/>
            <person name="Shah S."/>
            <person name="Dougan E. K."/>
            <person name="Thang M."/>
            <person name="Chan C."/>
        </authorList>
    </citation>
    <scope>NUCLEOTIDE SEQUENCE [LARGE SCALE GENOMIC DNA]</scope>
</reference>
<proteinExistence type="predicted"/>
<sequence length="137" mass="14594">MLKLGRAAPGRVTPPRQRLELHFPPALRAGRLAASCAATAPLLALAFAAGIAFLNLQGNVHPPTQEEGKRGFAWYSSWFYLPRLAGLSAPGARFDASGPAGCVPYALQILVMKALNGAYSALAVRLTTWENHRTGRG</sequence>
<dbReference type="Proteomes" id="UP001189429">
    <property type="component" value="Unassembled WGS sequence"/>
</dbReference>
<organism evidence="1 2">
    <name type="scientific">Prorocentrum cordatum</name>
    <dbReference type="NCBI Taxonomy" id="2364126"/>
    <lineage>
        <taxon>Eukaryota</taxon>
        <taxon>Sar</taxon>
        <taxon>Alveolata</taxon>
        <taxon>Dinophyceae</taxon>
        <taxon>Prorocentrales</taxon>
        <taxon>Prorocentraceae</taxon>
        <taxon>Prorocentrum</taxon>
    </lineage>
</organism>
<dbReference type="EMBL" id="CAUYUJ010018638">
    <property type="protein sequence ID" value="CAK0885209.1"/>
    <property type="molecule type" value="Genomic_DNA"/>
</dbReference>
<gene>
    <name evidence="1" type="ORF">PCOR1329_LOCUS66887</name>
</gene>
<evidence type="ECO:0000313" key="2">
    <source>
        <dbReference type="Proteomes" id="UP001189429"/>
    </source>
</evidence>